<dbReference type="SUPFAM" id="SSF46565">
    <property type="entry name" value="Chaperone J-domain"/>
    <property type="match status" value="1"/>
</dbReference>
<dbReference type="CDD" id="cd06257">
    <property type="entry name" value="DnaJ"/>
    <property type="match status" value="1"/>
</dbReference>
<feature type="coiled-coil region" evidence="1">
    <location>
        <begin position="19"/>
        <end position="53"/>
    </location>
</feature>
<keyword evidence="4" id="KW-1185">Reference proteome</keyword>
<proteinExistence type="predicted"/>
<dbReference type="InterPro" id="IPR036869">
    <property type="entry name" value="J_dom_sf"/>
</dbReference>
<gene>
    <name evidence="3" type="ORF">GXM_09769</name>
</gene>
<protein>
    <submittedName>
        <fullName evidence="3">Heat shock protein</fullName>
    </submittedName>
</protein>
<evidence type="ECO:0000313" key="4">
    <source>
        <dbReference type="Proteomes" id="UP000326678"/>
    </source>
</evidence>
<organism evidence="3 4">
    <name type="scientific">Nostoc sphaeroides CCNUC1</name>
    <dbReference type="NCBI Taxonomy" id="2653204"/>
    <lineage>
        <taxon>Bacteria</taxon>
        <taxon>Bacillati</taxon>
        <taxon>Cyanobacteriota</taxon>
        <taxon>Cyanophyceae</taxon>
        <taxon>Nostocales</taxon>
        <taxon>Nostocaceae</taxon>
        <taxon>Nostoc</taxon>
    </lineage>
</organism>
<feature type="coiled-coil region" evidence="1">
    <location>
        <begin position="240"/>
        <end position="267"/>
    </location>
</feature>
<accession>A0A5P8WHI1</accession>
<dbReference type="KEGG" id="nsh:GXM_09769"/>
<dbReference type="Gene3D" id="1.10.287.110">
    <property type="entry name" value="DnaJ domain"/>
    <property type="match status" value="1"/>
</dbReference>
<evidence type="ECO:0000256" key="2">
    <source>
        <dbReference type="SAM" id="MobiDB-lite"/>
    </source>
</evidence>
<keyword evidence="1" id="KW-0175">Coiled coil</keyword>
<feature type="compositionally biased region" description="Polar residues" evidence="2">
    <location>
        <begin position="149"/>
        <end position="164"/>
    </location>
</feature>
<evidence type="ECO:0000256" key="1">
    <source>
        <dbReference type="SAM" id="Coils"/>
    </source>
</evidence>
<keyword evidence="3" id="KW-0346">Stress response</keyword>
<dbReference type="InterPro" id="IPR001623">
    <property type="entry name" value="DnaJ_domain"/>
</dbReference>
<feature type="region of interest" description="Disordered" evidence="2">
    <location>
        <begin position="118"/>
        <end position="164"/>
    </location>
</feature>
<feature type="compositionally biased region" description="Basic and acidic residues" evidence="2">
    <location>
        <begin position="139"/>
        <end position="148"/>
    </location>
</feature>
<dbReference type="RefSeq" id="WP_152592545.1">
    <property type="nucleotide sequence ID" value="NZ_CP045228.1"/>
</dbReference>
<sequence>MPRKTPPSSHSTVTNPLALSQLHIRLQFLEKEHQSLLKQIKRKRTELKNFVEQMRSFGTEFLNKATPGFRKMAELDQEIHALFEEIFTTRKFGKQTLKNIQAVYRDLQVTGAISLKPNSQQLDTELDESFDNEDSQSDFSKETSEEQHQYWQGEQSVDSASVARTDNQRKIRQTFLKLAEIFHPDKARDSETQKSHTEIMKSINKAYQEGDLARLLEIERSQQPLEIIDNNNEDDLTRRCRTLEQHNQILLAQYEKLKQELRLTKNTPEGTMVCDSRKAAKKGIDPMAAIVETMESQINVVSGIRDFVKNFREQKITIKEFLAGPTPLHSLDEETIEDILEQMLSELMR</sequence>
<feature type="compositionally biased region" description="Acidic residues" evidence="2">
    <location>
        <begin position="124"/>
        <end position="136"/>
    </location>
</feature>
<reference evidence="3 4" key="1">
    <citation type="submission" date="2019-10" db="EMBL/GenBank/DDBJ databases">
        <title>Genomic and transcriptomic insights into the perfect genentic adaptation of a filamentous nitrogen-fixing cyanobacterium to rice fields.</title>
        <authorList>
            <person name="Chen Z."/>
        </authorList>
    </citation>
    <scope>NUCLEOTIDE SEQUENCE [LARGE SCALE GENOMIC DNA]</scope>
    <source>
        <strain evidence="3">CCNUC1</strain>
    </source>
</reference>
<name>A0A5P8WHI1_9NOSO</name>
<evidence type="ECO:0000313" key="3">
    <source>
        <dbReference type="EMBL" id="QFS52275.1"/>
    </source>
</evidence>
<dbReference type="AlphaFoldDB" id="A0A5P8WHI1"/>
<dbReference type="EMBL" id="CP045228">
    <property type="protein sequence ID" value="QFS52275.1"/>
    <property type="molecule type" value="Genomic_DNA"/>
</dbReference>
<dbReference type="Proteomes" id="UP000326678">
    <property type="component" value="Chromosome pGXM01"/>
</dbReference>